<dbReference type="Proteomes" id="UP000324800">
    <property type="component" value="Unassembled WGS sequence"/>
</dbReference>
<dbReference type="SUPFAM" id="SSF144232">
    <property type="entry name" value="HIT/MYND zinc finger-like"/>
    <property type="match status" value="1"/>
</dbReference>
<keyword evidence="1" id="KW-0479">Metal-binding</keyword>
<organism evidence="7 8">
    <name type="scientific">Streblomastix strix</name>
    <dbReference type="NCBI Taxonomy" id="222440"/>
    <lineage>
        <taxon>Eukaryota</taxon>
        <taxon>Metamonada</taxon>
        <taxon>Preaxostyla</taxon>
        <taxon>Oxymonadida</taxon>
        <taxon>Streblomastigidae</taxon>
        <taxon>Streblomastix</taxon>
    </lineage>
</organism>
<feature type="compositionally biased region" description="Low complexity" evidence="5">
    <location>
        <begin position="1"/>
        <end position="13"/>
    </location>
</feature>
<reference evidence="7 8" key="1">
    <citation type="submission" date="2019-03" db="EMBL/GenBank/DDBJ databases">
        <title>Single cell metagenomics reveals metabolic interactions within the superorganism composed of flagellate Streblomastix strix and complex community of Bacteroidetes bacteria on its surface.</title>
        <authorList>
            <person name="Treitli S.C."/>
            <person name="Kolisko M."/>
            <person name="Husnik F."/>
            <person name="Keeling P."/>
            <person name="Hampl V."/>
        </authorList>
    </citation>
    <scope>NUCLEOTIDE SEQUENCE [LARGE SCALE GENOMIC DNA]</scope>
    <source>
        <strain evidence="7">ST1C</strain>
    </source>
</reference>
<evidence type="ECO:0000313" key="7">
    <source>
        <dbReference type="EMBL" id="KAA6353635.1"/>
    </source>
</evidence>
<gene>
    <name evidence="7" type="ORF">EZS28_050838</name>
</gene>
<accession>A0A5J4T8B9</accession>
<evidence type="ECO:0000256" key="3">
    <source>
        <dbReference type="ARBA" id="ARBA00022833"/>
    </source>
</evidence>
<dbReference type="AlphaFoldDB" id="A0A5J4T8B9"/>
<name>A0A5J4T8B9_9EUKA</name>
<evidence type="ECO:0000256" key="5">
    <source>
        <dbReference type="SAM" id="MobiDB-lite"/>
    </source>
</evidence>
<feature type="region of interest" description="Disordered" evidence="5">
    <location>
        <begin position="1"/>
        <end position="22"/>
    </location>
</feature>
<keyword evidence="2 4" id="KW-0863">Zinc-finger</keyword>
<evidence type="ECO:0000313" key="8">
    <source>
        <dbReference type="Proteomes" id="UP000324800"/>
    </source>
</evidence>
<comment type="caution">
    <text evidence="7">The sequence shown here is derived from an EMBL/GenBank/DDBJ whole genome shotgun (WGS) entry which is preliminary data.</text>
</comment>
<dbReference type="OrthoDB" id="45756at2759"/>
<sequence length="276" mass="31989">MKKNSEQQQQESSVADPIGRYKLHKPPADFTKILGQLQADRHYDEKQNFHLWPTDSRASNKHDINEELEAFSIHTQAHRLVLSMATSDPIIILRSSLPLRTLYQIAESLATEPMKFMTEPLEQCPSLEQQLFEEILIYVSMHSHPFLTFIYSTEHDFFLYFNIPIPLSLDLSEKPVSKIEEQKDQPLTIAYIQPCIDELAKLSRYYPTARPLVITNSFPERVHSQNAEYQTFSNSCSSLRCSATQVNRPHTQFQRCSACKLVQYCSKECQVEDWVT</sequence>
<protein>
    <recommendedName>
        <fullName evidence="6">MYND-type domain-containing protein</fullName>
    </recommendedName>
</protein>
<dbReference type="EMBL" id="SNRW01037736">
    <property type="protein sequence ID" value="KAA6353635.1"/>
    <property type="molecule type" value="Genomic_DNA"/>
</dbReference>
<dbReference type="PROSITE" id="PS50865">
    <property type="entry name" value="ZF_MYND_2"/>
    <property type="match status" value="1"/>
</dbReference>
<dbReference type="Pfam" id="PF01753">
    <property type="entry name" value="zf-MYND"/>
    <property type="match status" value="1"/>
</dbReference>
<proteinExistence type="predicted"/>
<feature type="domain" description="MYND-type" evidence="6">
    <location>
        <begin position="238"/>
        <end position="276"/>
    </location>
</feature>
<evidence type="ECO:0000256" key="1">
    <source>
        <dbReference type="ARBA" id="ARBA00022723"/>
    </source>
</evidence>
<evidence type="ECO:0000259" key="6">
    <source>
        <dbReference type="PROSITE" id="PS50865"/>
    </source>
</evidence>
<dbReference type="InterPro" id="IPR002893">
    <property type="entry name" value="Znf_MYND"/>
</dbReference>
<evidence type="ECO:0000256" key="4">
    <source>
        <dbReference type="PROSITE-ProRule" id="PRU00134"/>
    </source>
</evidence>
<evidence type="ECO:0000256" key="2">
    <source>
        <dbReference type="ARBA" id="ARBA00022771"/>
    </source>
</evidence>
<dbReference type="Gene3D" id="6.10.140.2220">
    <property type="match status" value="1"/>
</dbReference>
<feature type="non-terminal residue" evidence="7">
    <location>
        <position position="276"/>
    </location>
</feature>
<keyword evidence="3" id="KW-0862">Zinc</keyword>
<dbReference type="GO" id="GO:0008270">
    <property type="term" value="F:zinc ion binding"/>
    <property type="evidence" value="ECO:0007669"/>
    <property type="project" value="UniProtKB-KW"/>
</dbReference>